<reference evidence="11 12" key="1">
    <citation type="journal article" date="2018" name="BMC Genomics">
        <title>Comparative genomics of the wheat fungal pathogen Pyrenophora tritici-repentis reveals chromosomal variations and genome plasticity.</title>
        <authorList>
            <person name="Moolhuijzen P."/>
            <person name="See P.T."/>
            <person name="Hane J.K."/>
            <person name="Shi G."/>
            <person name="Liu Z."/>
            <person name="Oliver R.P."/>
            <person name="Moffat C.S."/>
        </authorList>
    </citation>
    <scope>NUCLEOTIDE SEQUENCE [LARGE SCALE GENOMIC DNA]</scope>
    <source>
        <strain evidence="11">M4</strain>
    </source>
</reference>
<dbReference type="PANTHER" id="PTHR14083">
    <property type="entry name" value="YIP1 INTERACTING FACTOR HOMOLOG YIF1 PROTEIN"/>
    <property type="match status" value="1"/>
</dbReference>
<name>A0A317A3I6_9PLEO</name>
<dbReference type="RefSeq" id="XP_001942333.2">
    <property type="nucleotide sequence ID" value="XM_001942298.2"/>
</dbReference>
<protein>
    <recommendedName>
        <fullName evidence="9">Protein YIF1</fullName>
    </recommendedName>
</protein>
<dbReference type="KEGG" id="ptrr:6350320"/>
<accession>A0A317A3I6</accession>
<dbReference type="Pfam" id="PF03878">
    <property type="entry name" value="YIF1"/>
    <property type="match status" value="1"/>
</dbReference>
<proteinExistence type="inferred from homology"/>
<organism evidence="11 12">
    <name type="scientific">Pyrenophora tritici-repentis</name>
    <dbReference type="NCBI Taxonomy" id="45151"/>
    <lineage>
        <taxon>Eukaryota</taxon>
        <taxon>Fungi</taxon>
        <taxon>Dikarya</taxon>
        <taxon>Ascomycota</taxon>
        <taxon>Pezizomycotina</taxon>
        <taxon>Dothideomycetes</taxon>
        <taxon>Pleosporomycetidae</taxon>
        <taxon>Pleosporales</taxon>
        <taxon>Pleosporineae</taxon>
        <taxon>Pleosporaceae</taxon>
        <taxon>Pyrenophora</taxon>
    </lineage>
</organism>
<evidence type="ECO:0000313" key="12">
    <source>
        <dbReference type="Proteomes" id="UP000245464"/>
    </source>
</evidence>
<keyword evidence="5 9" id="KW-0653">Protein transport</keyword>
<keyword evidence="3 9" id="KW-0812">Transmembrane</keyword>
<dbReference type="GO" id="GO:0015031">
    <property type="term" value="P:protein transport"/>
    <property type="evidence" value="ECO:0007669"/>
    <property type="project" value="UniProtKB-KW"/>
</dbReference>
<dbReference type="GO" id="GO:0030134">
    <property type="term" value="C:COPII-coated ER to Golgi transport vesicle"/>
    <property type="evidence" value="ECO:0007669"/>
    <property type="project" value="TreeGrafter"/>
</dbReference>
<evidence type="ECO:0000313" key="11">
    <source>
        <dbReference type="EMBL" id="KAF7570034.1"/>
    </source>
</evidence>
<gene>
    <name evidence="11" type="ORF">PtrM4_100360</name>
</gene>
<feature type="transmembrane region" description="Helical" evidence="9">
    <location>
        <begin position="214"/>
        <end position="237"/>
    </location>
</feature>
<dbReference type="EMBL" id="NQIK02000005">
    <property type="protein sequence ID" value="KAF7570034.1"/>
    <property type="molecule type" value="Genomic_DNA"/>
</dbReference>
<keyword evidence="7 9" id="KW-0333">Golgi apparatus</keyword>
<dbReference type="GeneID" id="6350320"/>
<keyword evidence="8 9" id="KW-0472">Membrane</keyword>
<feature type="transmembrane region" description="Helical" evidence="9">
    <location>
        <begin position="243"/>
        <end position="269"/>
    </location>
</feature>
<evidence type="ECO:0000256" key="4">
    <source>
        <dbReference type="ARBA" id="ARBA00022824"/>
    </source>
</evidence>
<evidence type="ECO:0000256" key="9">
    <source>
        <dbReference type="RuleBase" id="RU368073"/>
    </source>
</evidence>
<dbReference type="GO" id="GO:0005789">
    <property type="term" value="C:endoplasmic reticulum membrane"/>
    <property type="evidence" value="ECO:0007669"/>
    <property type="project" value="UniProtKB-SubCell"/>
</dbReference>
<evidence type="ECO:0000256" key="7">
    <source>
        <dbReference type="ARBA" id="ARBA00023034"/>
    </source>
</evidence>
<feature type="transmembrane region" description="Helical" evidence="9">
    <location>
        <begin position="308"/>
        <end position="326"/>
    </location>
</feature>
<dbReference type="PANTHER" id="PTHR14083:SF0">
    <property type="entry name" value="YIP1D-INTERACTING FACTOR 1, ISOFORM C"/>
    <property type="match status" value="1"/>
</dbReference>
<evidence type="ECO:0000256" key="3">
    <source>
        <dbReference type="ARBA" id="ARBA00022692"/>
    </source>
</evidence>
<evidence type="ECO:0000256" key="5">
    <source>
        <dbReference type="ARBA" id="ARBA00022927"/>
    </source>
</evidence>
<keyword evidence="4 9" id="KW-0256">Endoplasmic reticulum</keyword>
<feature type="region of interest" description="Disordered" evidence="10">
    <location>
        <begin position="70"/>
        <end position="102"/>
    </location>
</feature>
<dbReference type="AlphaFoldDB" id="A0A317A3I6"/>
<evidence type="ECO:0000256" key="8">
    <source>
        <dbReference type="ARBA" id="ARBA00023136"/>
    </source>
</evidence>
<comment type="subcellular location">
    <subcellularLocation>
        <location evidence="9">Endoplasmic reticulum membrane</location>
        <topology evidence="9">Multi-pass membrane protein</topology>
    </subcellularLocation>
    <subcellularLocation>
        <location evidence="9">Golgi apparatus membrane</location>
        <topology evidence="9">Multi-pass membrane protein</topology>
    </subcellularLocation>
</comment>
<evidence type="ECO:0000256" key="2">
    <source>
        <dbReference type="ARBA" id="ARBA00022448"/>
    </source>
</evidence>
<keyword evidence="2 9" id="KW-0813">Transport</keyword>
<comment type="similarity">
    <text evidence="1 9">Belongs to the YIF1 family.</text>
</comment>
<keyword evidence="6 9" id="KW-1133">Transmembrane helix</keyword>
<feature type="transmembrane region" description="Helical" evidence="9">
    <location>
        <begin position="281"/>
        <end position="302"/>
    </location>
</feature>
<evidence type="ECO:0000256" key="6">
    <source>
        <dbReference type="ARBA" id="ARBA00022989"/>
    </source>
</evidence>
<evidence type="ECO:0000256" key="1">
    <source>
        <dbReference type="ARBA" id="ARBA00009727"/>
    </source>
</evidence>
<dbReference type="GO" id="GO:0000139">
    <property type="term" value="C:Golgi membrane"/>
    <property type="evidence" value="ECO:0007669"/>
    <property type="project" value="UniProtKB-SubCell"/>
</dbReference>
<comment type="caution">
    <text evidence="11">The sequence shown here is derived from an EMBL/GenBank/DDBJ whole genome shotgun (WGS) entry which is preliminary data.</text>
</comment>
<sequence>MVGIGDYQAEIQHRQQHHNASNCSAPPGYRPVSLPWYHIHRLLAQTCSAPTILTRRRRIHHRYITQFPNTSPRSLNYAHHLPPQPPSQPQSGYGYGQQGGGMPQQGGGYNMHPSFGGFINDPTAQLGFQMGKSAVDAGQQYVEQNLGRLVSVSALKHYFNVTNSYVLTKLRIILIPWWHRPWSRQHRHTPDPTIPSSALLYQPPREDVNSPDMYIPTMALVTYILLSTLLAGLRGAFHPELLGYTATVAISVTLLEILIIRTGTFLLAISSSSQLLDLVAYSGYKFVHVIVSLLLSHLATWIGFGSAWVSWVIFLYCFGANAFFLLRSLRYVLLPDQSGQGNIGGNVAPGYGGKSQKNRRTQFLFVYSYVVQFGFMVWLSKV</sequence>
<feature type="compositionally biased region" description="Gly residues" evidence="10">
    <location>
        <begin position="93"/>
        <end position="102"/>
    </location>
</feature>
<feature type="transmembrane region" description="Helical" evidence="9">
    <location>
        <begin position="363"/>
        <end position="380"/>
    </location>
</feature>
<dbReference type="InterPro" id="IPR005578">
    <property type="entry name" value="Yif1_fam"/>
</dbReference>
<evidence type="ECO:0000256" key="10">
    <source>
        <dbReference type="SAM" id="MobiDB-lite"/>
    </source>
</evidence>
<dbReference type="GO" id="GO:0006888">
    <property type="term" value="P:endoplasmic reticulum to Golgi vesicle-mediated transport"/>
    <property type="evidence" value="ECO:0007669"/>
    <property type="project" value="UniProtKB-UniRule"/>
</dbReference>
<dbReference type="Proteomes" id="UP000245464">
    <property type="component" value="Chromosome 5"/>
</dbReference>
<dbReference type="GO" id="GO:0005793">
    <property type="term" value="C:endoplasmic reticulum-Golgi intermediate compartment"/>
    <property type="evidence" value="ECO:0007669"/>
    <property type="project" value="UniProtKB-UniRule"/>
</dbReference>
<comment type="function">
    <text evidence="9">Has a role in transport between endoplasmic reticulum and Golgi.</text>
</comment>